<accession>G5J1J7</accession>
<dbReference type="AlphaFoldDB" id="G5J1J7"/>
<evidence type="ECO:0000313" key="1">
    <source>
        <dbReference type="EMBL" id="EHJ13931.1"/>
    </source>
</evidence>
<proteinExistence type="predicted"/>
<dbReference type="EMBL" id="AESD01000218">
    <property type="protein sequence ID" value="EHJ13931.1"/>
    <property type="molecule type" value="Genomic_DNA"/>
</dbReference>
<sequence length="41" mass="4844">MRHQHNKNNIFSFSNRLQQLRLSKACQITYKRKLVDQAGGL</sequence>
<evidence type="ECO:0000313" key="2">
    <source>
        <dbReference type="Proteomes" id="UP000003477"/>
    </source>
</evidence>
<dbReference type="Proteomes" id="UP000003477">
    <property type="component" value="Unassembled WGS sequence"/>
</dbReference>
<comment type="caution">
    <text evidence="1">The sequence shown here is derived from an EMBL/GenBank/DDBJ whole genome shotgun (WGS) entry which is preliminary data.</text>
</comment>
<dbReference type="PATRIC" id="fig|423471.3.peg.1278"/>
<name>G5J1J7_CROWT</name>
<organism evidence="1 2">
    <name type="scientific">Crocosphaera watsonii WH 0003</name>
    <dbReference type="NCBI Taxonomy" id="423471"/>
    <lineage>
        <taxon>Bacteria</taxon>
        <taxon>Bacillati</taxon>
        <taxon>Cyanobacteriota</taxon>
        <taxon>Cyanophyceae</taxon>
        <taxon>Oscillatoriophycideae</taxon>
        <taxon>Chroococcales</taxon>
        <taxon>Aphanothecaceae</taxon>
        <taxon>Crocosphaera</taxon>
    </lineage>
</organism>
<gene>
    <name evidence="1" type="ORF">CWATWH0003_1379</name>
</gene>
<protein>
    <submittedName>
        <fullName evidence="1">Uncharacterized protein</fullName>
    </submittedName>
</protein>
<reference evidence="1 2" key="1">
    <citation type="journal article" date="2011" name="Front. Microbiol.">
        <title>Two Strains of Crocosphaera watsonii with Highly Conserved Genomes are Distinguished by Strain-Specific Features.</title>
        <authorList>
            <person name="Bench S.R."/>
            <person name="Ilikchyan I.N."/>
            <person name="Tripp H.J."/>
            <person name="Zehr J.P."/>
        </authorList>
    </citation>
    <scope>NUCLEOTIDE SEQUENCE [LARGE SCALE GENOMIC DNA]</scope>
    <source>
        <strain evidence="1 2">WH 0003</strain>
    </source>
</reference>